<comment type="caution">
    <text evidence="2">The sequence shown here is derived from an EMBL/GenBank/DDBJ whole genome shotgun (WGS) entry which is preliminary data.</text>
</comment>
<reference evidence="2 3" key="1">
    <citation type="submission" date="2021-01" db="EMBL/GenBank/DDBJ databases">
        <title>Whole genome shotgun sequence of Actinoplanes humidus NBRC 14915.</title>
        <authorList>
            <person name="Komaki H."/>
            <person name="Tamura T."/>
        </authorList>
    </citation>
    <scope>NUCLEOTIDE SEQUENCE [LARGE SCALE GENOMIC DNA]</scope>
    <source>
        <strain evidence="2 3">NBRC 14915</strain>
    </source>
</reference>
<sequence length="206" mass="21185">MPGAKPHGSGSPSDGSHSEHGGEAGGARPGRPHGGGSADAASAQRTVRSEFDQGHGSDPGHGGSPSQDPVHGQQTHGQETDGDGSPELQSATPEAAKAFVDNITTDPKSVVGKSAEDIAGQFNDAGYHATVVQTFKKGTSGNAVQVRVEDHPEITNIQVHPGGGRHTPPGSPYWKISTNTSGKKWVIPENFRGADSLGGEAIRYDE</sequence>
<organism evidence="2 3">
    <name type="scientific">Winogradskya humida</name>
    <dbReference type="NCBI Taxonomy" id="113566"/>
    <lineage>
        <taxon>Bacteria</taxon>
        <taxon>Bacillati</taxon>
        <taxon>Actinomycetota</taxon>
        <taxon>Actinomycetes</taxon>
        <taxon>Micromonosporales</taxon>
        <taxon>Micromonosporaceae</taxon>
        <taxon>Winogradskya</taxon>
    </lineage>
</organism>
<gene>
    <name evidence="2" type="ORF">Ahu01nite_055250</name>
</gene>
<evidence type="ECO:0000313" key="3">
    <source>
        <dbReference type="Proteomes" id="UP000603200"/>
    </source>
</evidence>
<feature type="compositionally biased region" description="Low complexity" evidence="1">
    <location>
        <begin position="1"/>
        <end position="15"/>
    </location>
</feature>
<accession>A0ABQ3ZV31</accession>
<evidence type="ECO:0000313" key="2">
    <source>
        <dbReference type="EMBL" id="GIE22423.1"/>
    </source>
</evidence>
<dbReference type="Proteomes" id="UP000603200">
    <property type="component" value="Unassembled WGS sequence"/>
</dbReference>
<feature type="region of interest" description="Disordered" evidence="1">
    <location>
        <begin position="1"/>
        <end position="104"/>
    </location>
</feature>
<keyword evidence="3" id="KW-1185">Reference proteome</keyword>
<proteinExistence type="predicted"/>
<dbReference type="EMBL" id="BOMN01000076">
    <property type="protein sequence ID" value="GIE22423.1"/>
    <property type="molecule type" value="Genomic_DNA"/>
</dbReference>
<evidence type="ECO:0000256" key="1">
    <source>
        <dbReference type="SAM" id="MobiDB-lite"/>
    </source>
</evidence>
<protein>
    <submittedName>
        <fullName evidence="2">Uncharacterized protein</fullName>
    </submittedName>
</protein>
<name>A0ABQ3ZV31_9ACTN</name>
<feature type="compositionally biased region" description="Gly residues" evidence="1">
    <location>
        <begin position="23"/>
        <end position="37"/>
    </location>
</feature>